<keyword evidence="9" id="KW-1185">Reference proteome</keyword>
<proteinExistence type="inferred from homology"/>
<dbReference type="InParanoid" id="A7AS68"/>
<dbReference type="GO" id="GO:0000159">
    <property type="term" value="C:protein phosphatase type 2A complex"/>
    <property type="evidence" value="ECO:0007669"/>
    <property type="project" value="TreeGrafter"/>
</dbReference>
<keyword evidence="5 7" id="KW-0697">Rotamase</keyword>
<dbReference type="AlphaFoldDB" id="A7AS68"/>
<dbReference type="FunCoup" id="A7AS68">
    <property type="interactions" value="391"/>
</dbReference>
<dbReference type="GeneID" id="5479372"/>
<evidence type="ECO:0000313" key="8">
    <source>
        <dbReference type="EMBL" id="EDO07387.1"/>
    </source>
</evidence>
<evidence type="ECO:0000256" key="5">
    <source>
        <dbReference type="ARBA" id="ARBA00023110"/>
    </source>
</evidence>
<keyword evidence="6 7" id="KW-0413">Isomerase</keyword>
<dbReference type="KEGG" id="bbo:BBOV_IV010340"/>
<evidence type="ECO:0000256" key="6">
    <source>
        <dbReference type="ARBA" id="ARBA00023235"/>
    </source>
</evidence>
<dbReference type="InterPro" id="IPR037218">
    <property type="entry name" value="PTPA_sf"/>
</dbReference>
<dbReference type="SUPFAM" id="SSF140984">
    <property type="entry name" value="PTPA-like"/>
    <property type="match status" value="1"/>
</dbReference>
<dbReference type="PANTHER" id="PTHR10012:SF0">
    <property type="entry name" value="SERINE_THREONINE-PROTEIN PHOSPHATASE 2A ACTIVATOR"/>
    <property type="match status" value="1"/>
</dbReference>
<organism evidence="8 9">
    <name type="scientific">Babesia bovis</name>
    <dbReference type="NCBI Taxonomy" id="5865"/>
    <lineage>
        <taxon>Eukaryota</taxon>
        <taxon>Sar</taxon>
        <taxon>Alveolata</taxon>
        <taxon>Apicomplexa</taxon>
        <taxon>Aconoidasida</taxon>
        <taxon>Piroplasmida</taxon>
        <taxon>Babesiidae</taxon>
        <taxon>Babesia</taxon>
    </lineage>
</organism>
<accession>A7AS68</accession>
<dbReference type="Gene3D" id="1.20.120.1150">
    <property type="match status" value="1"/>
</dbReference>
<dbReference type="InterPro" id="IPR004327">
    <property type="entry name" value="Phstyr_phstse_ac"/>
</dbReference>
<reference evidence="9" key="3">
    <citation type="journal article" date="2021" name="Int. J. Parasitol.">
        <title>Comparative analysis of gene expression between Babesia bovis blood stages and kinetes allowed by improved genome annotation.</title>
        <authorList>
            <person name="Ueti M.W."/>
            <person name="Johnson W.C."/>
            <person name="Kappmeyer L.S."/>
            <person name="Herndon D.R."/>
            <person name="Mousel M.R."/>
            <person name="Reif K.E."/>
            <person name="Taus N.S."/>
            <person name="Ifeonu O.O."/>
            <person name="Silva J.C."/>
            <person name="Suarez C.E."/>
            <person name="Brayton K.A."/>
        </authorList>
    </citation>
    <scope>NUCLEOTIDE SEQUENCE [LARGE SCALE GENOMIC DNA]</scope>
</reference>
<reference evidence="8 9" key="1">
    <citation type="journal article" date="2007" name="PLoS Pathog.">
        <title>Genome sequence of Babesia bovis and comparative analysis of apicomplexan hemoprotozoa.</title>
        <authorList>
            <person name="Brayton K.A."/>
            <person name="Lau A.O.T."/>
            <person name="Herndon D.R."/>
            <person name="Hannick L."/>
            <person name="Kappmeyer L.S."/>
            <person name="Berens S.J."/>
            <person name="Bidwell S.L."/>
            <person name="Brown W.C."/>
            <person name="Crabtree J."/>
            <person name="Fadrosh D."/>
            <person name="Feldblum T."/>
            <person name="Forberger H.A."/>
            <person name="Haas B.J."/>
            <person name="Howell J.M."/>
            <person name="Khouri H."/>
            <person name="Koo H."/>
            <person name="Mann D.J."/>
            <person name="Norimine J."/>
            <person name="Paulsen I.T."/>
            <person name="Radune D."/>
            <person name="Ren Q."/>
            <person name="Smith R.K. Jr."/>
            <person name="Suarez C.E."/>
            <person name="White O."/>
            <person name="Wortman J.R."/>
            <person name="Knowles D.P. Jr."/>
            <person name="McElwain T.F."/>
            <person name="Nene V.M."/>
        </authorList>
    </citation>
    <scope>NUCLEOTIDE SEQUENCE [LARGE SCALE GENOMIC DNA]</scope>
    <source>
        <strain evidence="8">T2Bo</strain>
    </source>
</reference>
<evidence type="ECO:0000256" key="7">
    <source>
        <dbReference type="RuleBase" id="RU361210"/>
    </source>
</evidence>
<dbReference type="OMA" id="SWIKINA"/>
<dbReference type="STRING" id="5865.A7AS68"/>
<evidence type="ECO:0000256" key="1">
    <source>
        <dbReference type="ARBA" id="ARBA00000971"/>
    </source>
</evidence>
<evidence type="ECO:0000256" key="3">
    <source>
        <dbReference type="ARBA" id="ARBA00011019"/>
    </source>
</evidence>
<dbReference type="GO" id="GO:0007052">
    <property type="term" value="P:mitotic spindle organization"/>
    <property type="evidence" value="ECO:0007669"/>
    <property type="project" value="TreeGrafter"/>
</dbReference>
<dbReference type="EMBL" id="AAXT01000002">
    <property type="protein sequence ID" value="EDO07387.1"/>
    <property type="molecule type" value="Genomic_DNA"/>
</dbReference>
<dbReference type="GO" id="GO:0005737">
    <property type="term" value="C:cytoplasm"/>
    <property type="evidence" value="ECO:0007669"/>
    <property type="project" value="UniProtKB-SubCell"/>
</dbReference>
<dbReference type="EC" id="5.2.1.8" evidence="7"/>
<name>A7AS68_BABBO</name>
<evidence type="ECO:0000256" key="2">
    <source>
        <dbReference type="ARBA" id="ARBA00004496"/>
    </source>
</evidence>
<dbReference type="PIRSF" id="PIRSF016325">
    <property type="entry name" value="Phstyr_phstse_ac"/>
    <property type="match status" value="1"/>
</dbReference>
<dbReference type="RefSeq" id="XP_001610955.1">
    <property type="nucleotide sequence ID" value="XM_001610905.1"/>
</dbReference>
<gene>
    <name evidence="8" type="ORF">BBOV_IV010340</name>
</gene>
<dbReference type="eggNOG" id="KOG2867">
    <property type="taxonomic scope" value="Eukaryota"/>
</dbReference>
<reference evidence="9" key="2">
    <citation type="journal article" date="2020" name="Data Brief">
        <title>Transcriptome dataset of Babesia bovis life stages within vertebrate and invertebrate hosts.</title>
        <authorList>
            <person name="Ueti M.W."/>
            <person name="Johnson W.C."/>
            <person name="Kappmeyer L.S."/>
            <person name="Herndon D.R."/>
            <person name="Mousel M.R."/>
            <person name="Reif K.E."/>
            <person name="Taus N.S."/>
            <person name="Ifeonu O.O."/>
            <person name="Silva J.C."/>
            <person name="Suarez C.E."/>
            <person name="Brayton K.A."/>
        </authorList>
    </citation>
    <scope>NUCLEOTIDE SEQUENCE [LARGE SCALE GENOMIC DNA]</scope>
</reference>
<dbReference type="PANTHER" id="PTHR10012">
    <property type="entry name" value="SERINE/THREONINE-PROTEIN PHOSPHATASE 2A REGULATORY SUBUNIT B"/>
    <property type="match status" value="1"/>
</dbReference>
<dbReference type="Proteomes" id="UP000002173">
    <property type="component" value="Unassembled WGS sequence"/>
</dbReference>
<comment type="subcellular location">
    <subcellularLocation>
        <location evidence="2 7">Cytoplasm</location>
    </subcellularLocation>
</comment>
<dbReference type="Pfam" id="PF03095">
    <property type="entry name" value="PTPA"/>
    <property type="match status" value="1"/>
</dbReference>
<keyword evidence="4 7" id="KW-0963">Cytoplasm</keyword>
<comment type="function">
    <text evidence="7">PPIases accelerate the folding of proteins. It catalyzes the cis-trans isomerization of proline imidic peptide bonds in oligopeptides.</text>
</comment>
<dbReference type="InterPro" id="IPR043170">
    <property type="entry name" value="PTPA_C_lid"/>
</dbReference>
<dbReference type="GO" id="GO:0008160">
    <property type="term" value="F:protein tyrosine phosphatase activator activity"/>
    <property type="evidence" value="ECO:0007669"/>
    <property type="project" value="TreeGrafter"/>
</dbReference>
<dbReference type="GO" id="GO:0003755">
    <property type="term" value="F:peptidyl-prolyl cis-trans isomerase activity"/>
    <property type="evidence" value="ECO:0007669"/>
    <property type="project" value="UniProtKB-KW"/>
</dbReference>
<dbReference type="VEuPathDB" id="PiroplasmaDB:BBOV_IV010340"/>
<comment type="caution">
    <text evidence="8">The sequence shown here is derived from an EMBL/GenBank/DDBJ whole genome shotgun (WGS) entry which is preliminary data.</text>
</comment>
<evidence type="ECO:0000256" key="4">
    <source>
        <dbReference type="ARBA" id="ARBA00022490"/>
    </source>
</evidence>
<evidence type="ECO:0000313" key="9">
    <source>
        <dbReference type="Proteomes" id="UP000002173"/>
    </source>
</evidence>
<protein>
    <recommendedName>
        <fullName evidence="7">Serine/threonine-protein phosphatase 2A activator</fullName>
        <ecNumber evidence="7">5.2.1.8</ecNumber>
    </recommendedName>
    <alternativeName>
        <fullName evidence="7">Phosphotyrosyl phosphatase activator</fullName>
    </alternativeName>
</protein>
<dbReference type="GO" id="GO:0005634">
    <property type="term" value="C:nucleus"/>
    <property type="evidence" value="ECO:0007669"/>
    <property type="project" value="TreeGrafter"/>
</dbReference>
<sequence>MTSPVYPSLDTSSLLKQTDVPDFVKKLNHAAMDKPIPSDSSGITNALDNMLHKITDLTNEYDPKEYKDCRYGNKGHTAWVKALEERWNYIASNLEADSMDISQENADLIRKYFLRSFGNPVRIDYGTGHEMQFILFLKVLYDCGIIKDADLSGVALNVMSSYFKLIQHLIDRYNLEPAGSKGVWGLDHFQFMPFLLGSAQLVSSTSIHPSEVIEGDYMMDHTDEYIFLQTLSYIKQKIKRVSLDIAAPMLYEICMTCSWHKINQGLMEMYINDIAHLIRIGNNC</sequence>
<comment type="catalytic activity">
    <reaction evidence="1 7">
        <text>[protein]-peptidylproline (omega=180) = [protein]-peptidylproline (omega=0)</text>
        <dbReference type="Rhea" id="RHEA:16237"/>
        <dbReference type="Rhea" id="RHEA-COMP:10747"/>
        <dbReference type="Rhea" id="RHEA-COMP:10748"/>
        <dbReference type="ChEBI" id="CHEBI:83833"/>
        <dbReference type="ChEBI" id="CHEBI:83834"/>
        <dbReference type="EC" id="5.2.1.8"/>
    </reaction>
</comment>
<comment type="similarity">
    <text evidence="3 7">Belongs to the PTPA-type PPIase family.</text>
</comment>